<keyword evidence="3 5" id="KW-0251">Elongation factor</keyword>
<dbReference type="InterPro" id="IPR009060">
    <property type="entry name" value="UBA-like_sf"/>
</dbReference>
<dbReference type="InterPro" id="IPR001816">
    <property type="entry name" value="Transl_elong_EFTs/EF1B"/>
</dbReference>
<dbReference type="InterPro" id="IPR036402">
    <property type="entry name" value="EF-Ts_dimer_sf"/>
</dbReference>
<keyword evidence="4 5" id="KW-0648">Protein biosynthesis</keyword>
<comment type="caution">
    <text evidence="9">The sequence shown here is derived from an EMBL/GenBank/DDBJ whole genome shotgun (WGS) entry which is preliminary data.</text>
</comment>
<dbReference type="Proteomes" id="UP000034913">
    <property type="component" value="Unassembled WGS sequence"/>
</dbReference>
<dbReference type="NCBIfam" id="TIGR00116">
    <property type="entry name" value="tsf"/>
    <property type="match status" value="1"/>
</dbReference>
<evidence type="ECO:0000256" key="3">
    <source>
        <dbReference type="ARBA" id="ARBA00022768"/>
    </source>
</evidence>
<dbReference type="AlphaFoldDB" id="A0A0G2A3W3"/>
<evidence type="ECO:0000256" key="1">
    <source>
        <dbReference type="ARBA" id="ARBA00005532"/>
    </source>
</evidence>
<comment type="function">
    <text evidence="5 6">Associates with the EF-Tu.GDP complex and induces the exchange of GDP to GTP. It remains bound to the aminoacyl-tRNA.EF-Tu.GTP complex up to the GTP hydrolysis stage on the ribosome.</text>
</comment>
<dbReference type="Gene3D" id="1.10.8.10">
    <property type="entry name" value="DNA helicase RuvA subunit, C-terminal domain"/>
    <property type="match status" value="1"/>
</dbReference>
<evidence type="ECO:0000313" key="9">
    <source>
        <dbReference type="EMBL" id="KKW26904.1"/>
    </source>
</evidence>
<dbReference type="SUPFAM" id="SSF46934">
    <property type="entry name" value="UBA-like"/>
    <property type="match status" value="1"/>
</dbReference>
<dbReference type="SUPFAM" id="SSF54713">
    <property type="entry name" value="Elongation factor Ts (EF-Ts), dimerisation domain"/>
    <property type="match status" value="1"/>
</dbReference>
<dbReference type="FunFam" id="1.10.8.10:FF:000001">
    <property type="entry name" value="Elongation factor Ts"/>
    <property type="match status" value="1"/>
</dbReference>
<evidence type="ECO:0000256" key="7">
    <source>
        <dbReference type="RuleBase" id="RU000643"/>
    </source>
</evidence>
<comment type="subcellular location">
    <subcellularLocation>
        <location evidence="5 7">Cytoplasm</location>
    </subcellularLocation>
</comment>
<evidence type="ECO:0000256" key="4">
    <source>
        <dbReference type="ARBA" id="ARBA00022917"/>
    </source>
</evidence>
<evidence type="ECO:0000256" key="2">
    <source>
        <dbReference type="ARBA" id="ARBA00016956"/>
    </source>
</evidence>
<evidence type="ECO:0000259" key="8">
    <source>
        <dbReference type="Pfam" id="PF00889"/>
    </source>
</evidence>
<name>A0A0G2A3W3_UNCK3</name>
<dbReference type="PANTHER" id="PTHR11741">
    <property type="entry name" value="ELONGATION FACTOR TS"/>
    <property type="match status" value="1"/>
</dbReference>
<sequence length="178" mass="19476">MEIKATDVKNLRDLTGAGMMEAKQALTEAAGDVARATAILKERGATIAAKKANRVAANGVVASYVHTGNKIGVLVEVNVETDFVARDEKFISFAREIAVHIAGMNPTYLTKDEVPADELAGADDKDAYIKEVCLLEQPFVKDPSKTIRQLVEEEVARFKENIQIKRFVRFELGVVPVC</sequence>
<organism evidence="9 10">
    <name type="scientific">candidate division Kazan bacterium GW2011_GWB1_52_7</name>
    <dbReference type="NCBI Taxonomy" id="1620414"/>
    <lineage>
        <taxon>Bacteria</taxon>
        <taxon>Bacteria division Kazan-3B-28</taxon>
    </lineage>
</organism>
<dbReference type="Gene3D" id="1.10.286.20">
    <property type="match status" value="1"/>
</dbReference>
<feature type="region of interest" description="Involved in Mg(2+) ion dislocation from EF-Tu" evidence="5">
    <location>
        <begin position="81"/>
        <end position="84"/>
    </location>
</feature>
<protein>
    <recommendedName>
        <fullName evidence="2 5">Elongation factor Ts</fullName>
        <shortName evidence="5">EF-Ts</shortName>
    </recommendedName>
</protein>
<feature type="domain" description="Translation elongation factor EFTs/EF1B dimerisation" evidence="8">
    <location>
        <begin position="37"/>
        <end position="120"/>
    </location>
</feature>
<evidence type="ECO:0000313" key="10">
    <source>
        <dbReference type="Proteomes" id="UP000034913"/>
    </source>
</evidence>
<dbReference type="CDD" id="cd14275">
    <property type="entry name" value="UBA_EF-Ts"/>
    <property type="match status" value="1"/>
</dbReference>
<proteinExistence type="inferred from homology"/>
<dbReference type="Pfam" id="PF00889">
    <property type="entry name" value="EF_TS"/>
    <property type="match status" value="2"/>
</dbReference>
<dbReference type="InterPro" id="IPR014039">
    <property type="entry name" value="Transl_elong_EFTs/EF1B_dimer"/>
</dbReference>
<dbReference type="PROSITE" id="PS01127">
    <property type="entry name" value="EF_TS_2"/>
    <property type="match status" value="1"/>
</dbReference>
<dbReference type="InterPro" id="IPR018101">
    <property type="entry name" value="Transl_elong_Ts_CS"/>
</dbReference>
<dbReference type="EMBL" id="LCRB01000002">
    <property type="protein sequence ID" value="KKW26904.1"/>
    <property type="molecule type" value="Genomic_DNA"/>
</dbReference>
<gene>
    <name evidence="5" type="primary">tsf</name>
    <name evidence="9" type="ORF">VF00_C0002G0229</name>
</gene>
<comment type="similarity">
    <text evidence="1 5 6">Belongs to the EF-Ts family.</text>
</comment>
<accession>A0A0G2A3W3</accession>
<dbReference type="Gene3D" id="3.30.479.20">
    <property type="entry name" value="Elongation factor Ts, dimerisation domain"/>
    <property type="match status" value="2"/>
</dbReference>
<evidence type="ECO:0000256" key="6">
    <source>
        <dbReference type="RuleBase" id="RU000642"/>
    </source>
</evidence>
<keyword evidence="5" id="KW-0963">Cytoplasm</keyword>
<dbReference type="PATRIC" id="fig|1620414.3.peg.466"/>
<reference evidence="9 10" key="1">
    <citation type="journal article" date="2015" name="Nature">
        <title>rRNA introns, odd ribosomes, and small enigmatic genomes across a large radiation of phyla.</title>
        <authorList>
            <person name="Brown C.T."/>
            <person name="Hug L.A."/>
            <person name="Thomas B.C."/>
            <person name="Sharon I."/>
            <person name="Castelle C.J."/>
            <person name="Singh A."/>
            <person name="Wilkins M.J."/>
            <person name="Williams K.H."/>
            <person name="Banfield J.F."/>
        </authorList>
    </citation>
    <scope>NUCLEOTIDE SEQUENCE [LARGE SCALE GENOMIC DNA]</scope>
</reference>
<dbReference type="HAMAP" id="MF_00050">
    <property type="entry name" value="EF_Ts"/>
    <property type="match status" value="1"/>
</dbReference>
<dbReference type="GO" id="GO:0005737">
    <property type="term" value="C:cytoplasm"/>
    <property type="evidence" value="ECO:0007669"/>
    <property type="project" value="UniProtKB-SubCell"/>
</dbReference>
<dbReference type="GO" id="GO:0003746">
    <property type="term" value="F:translation elongation factor activity"/>
    <property type="evidence" value="ECO:0007669"/>
    <property type="project" value="UniProtKB-UniRule"/>
</dbReference>
<dbReference type="PROSITE" id="PS01126">
    <property type="entry name" value="EF_TS_1"/>
    <property type="match status" value="1"/>
</dbReference>
<dbReference type="PANTHER" id="PTHR11741:SF0">
    <property type="entry name" value="ELONGATION FACTOR TS, MITOCHONDRIAL"/>
    <property type="match status" value="1"/>
</dbReference>
<feature type="domain" description="Translation elongation factor EFTs/EF1B dimerisation" evidence="8">
    <location>
        <begin position="127"/>
        <end position="173"/>
    </location>
</feature>
<evidence type="ECO:0000256" key="5">
    <source>
        <dbReference type="HAMAP-Rule" id="MF_00050"/>
    </source>
</evidence>